<dbReference type="InterPro" id="IPR006311">
    <property type="entry name" value="TAT_signal"/>
</dbReference>
<evidence type="ECO:0000313" key="5">
    <source>
        <dbReference type="Proteomes" id="UP001595909"/>
    </source>
</evidence>
<evidence type="ECO:0000256" key="2">
    <source>
        <dbReference type="SAM" id="SignalP"/>
    </source>
</evidence>
<gene>
    <name evidence="4" type="ORF">ACFPEL_23110</name>
</gene>
<feature type="domain" description="DUF4397" evidence="3">
    <location>
        <begin position="39"/>
        <end position="155"/>
    </location>
</feature>
<feature type="chain" id="PRO_5045770767" evidence="2">
    <location>
        <begin position="31"/>
        <end position="276"/>
    </location>
</feature>
<name>A0ABV9RPW8_9PSEU</name>
<dbReference type="Proteomes" id="UP001595909">
    <property type="component" value="Unassembled WGS sequence"/>
</dbReference>
<organism evidence="4 5">
    <name type="scientific">Actinomycetospora chibensis</name>
    <dbReference type="NCBI Taxonomy" id="663606"/>
    <lineage>
        <taxon>Bacteria</taxon>
        <taxon>Bacillati</taxon>
        <taxon>Actinomycetota</taxon>
        <taxon>Actinomycetes</taxon>
        <taxon>Pseudonocardiales</taxon>
        <taxon>Pseudonocardiaceae</taxon>
        <taxon>Actinomycetospora</taxon>
    </lineage>
</organism>
<comment type="caution">
    <text evidence="4">The sequence shown here is derived from an EMBL/GenBank/DDBJ whole genome shotgun (WGS) entry which is preliminary data.</text>
</comment>
<keyword evidence="1" id="KW-0472">Membrane</keyword>
<reference evidence="5" key="1">
    <citation type="journal article" date="2019" name="Int. J. Syst. Evol. Microbiol.">
        <title>The Global Catalogue of Microorganisms (GCM) 10K type strain sequencing project: providing services to taxonomists for standard genome sequencing and annotation.</title>
        <authorList>
            <consortium name="The Broad Institute Genomics Platform"/>
            <consortium name="The Broad Institute Genome Sequencing Center for Infectious Disease"/>
            <person name="Wu L."/>
            <person name="Ma J."/>
        </authorList>
    </citation>
    <scope>NUCLEOTIDE SEQUENCE [LARGE SCALE GENOMIC DNA]</scope>
    <source>
        <strain evidence="5">CCUG 50347</strain>
    </source>
</reference>
<keyword evidence="1" id="KW-0812">Transmembrane</keyword>
<proteinExistence type="predicted"/>
<accession>A0ABV9RPW8</accession>
<sequence>MISTRRILTGVAAATLALSTSVGLAGAAQAAEGEGDQAAQVSVVHGIPGQPVDVYVNGTETVSDFAPGTVAGPLELPAGTYDLAVRAAGAPASEAPLIAAEDAEVPAGANISVVAHLSEQGQPTLTPFVNDVGSLPAGDARLVVRHTAAAPAVDARVDGQAALTGLTNPNSAQADVPAGTVSADVVLAGTDDVVIGPASLELGEGTVTVAYAIGSASDNTLALVTQTISGAHSAPGGVAGGSGGLADDGLPVGLGLGVLGLLVLAGSGAVWVRARS</sequence>
<dbReference type="Pfam" id="PF14344">
    <property type="entry name" value="DUF4397"/>
    <property type="match status" value="1"/>
</dbReference>
<keyword evidence="5" id="KW-1185">Reference proteome</keyword>
<protein>
    <submittedName>
        <fullName evidence="4">DUF4397 domain-containing protein</fullName>
    </submittedName>
</protein>
<feature type="signal peptide" evidence="2">
    <location>
        <begin position="1"/>
        <end position="30"/>
    </location>
</feature>
<keyword evidence="2" id="KW-0732">Signal</keyword>
<evidence type="ECO:0000256" key="1">
    <source>
        <dbReference type="SAM" id="Phobius"/>
    </source>
</evidence>
<feature type="transmembrane region" description="Helical" evidence="1">
    <location>
        <begin position="252"/>
        <end position="272"/>
    </location>
</feature>
<dbReference type="InterPro" id="IPR025510">
    <property type="entry name" value="DUF4397"/>
</dbReference>
<evidence type="ECO:0000259" key="3">
    <source>
        <dbReference type="Pfam" id="PF14344"/>
    </source>
</evidence>
<evidence type="ECO:0000313" key="4">
    <source>
        <dbReference type="EMBL" id="MFC4835318.1"/>
    </source>
</evidence>
<dbReference type="EMBL" id="JBHSIM010000049">
    <property type="protein sequence ID" value="MFC4835318.1"/>
    <property type="molecule type" value="Genomic_DNA"/>
</dbReference>
<dbReference type="RefSeq" id="WP_274187022.1">
    <property type="nucleotide sequence ID" value="NZ_BAABHN010000049.1"/>
</dbReference>
<dbReference type="PROSITE" id="PS51318">
    <property type="entry name" value="TAT"/>
    <property type="match status" value="1"/>
</dbReference>
<keyword evidence="1" id="KW-1133">Transmembrane helix</keyword>